<dbReference type="InterPro" id="IPR000412">
    <property type="entry name" value="ABC_2_transport"/>
</dbReference>
<evidence type="ECO:0000256" key="4">
    <source>
        <dbReference type="ARBA" id="ARBA00023136"/>
    </source>
</evidence>
<organism evidence="8 9">
    <name type="scientific">Jiangella alkaliphila</name>
    <dbReference type="NCBI Taxonomy" id="419479"/>
    <lineage>
        <taxon>Bacteria</taxon>
        <taxon>Bacillati</taxon>
        <taxon>Actinomycetota</taxon>
        <taxon>Actinomycetes</taxon>
        <taxon>Jiangellales</taxon>
        <taxon>Jiangellaceae</taxon>
        <taxon>Jiangella</taxon>
    </lineage>
</organism>
<keyword evidence="5" id="KW-0046">Antibiotic resistance</keyword>
<evidence type="ECO:0000259" key="7">
    <source>
        <dbReference type="PROSITE" id="PS51012"/>
    </source>
</evidence>
<feature type="transmembrane region" description="Helical" evidence="6">
    <location>
        <begin position="128"/>
        <end position="147"/>
    </location>
</feature>
<evidence type="ECO:0000256" key="3">
    <source>
        <dbReference type="ARBA" id="ARBA00022989"/>
    </source>
</evidence>
<feature type="domain" description="ABC transmembrane type-2" evidence="7">
    <location>
        <begin position="37"/>
        <end position="265"/>
    </location>
</feature>
<keyword evidence="9" id="KW-1185">Reference proteome</keyword>
<keyword evidence="6" id="KW-1003">Cell membrane</keyword>
<comment type="similarity">
    <text evidence="6">Belongs to the ABC-2 integral membrane protein family.</text>
</comment>
<dbReference type="Proteomes" id="UP000182977">
    <property type="component" value="Chromosome I"/>
</dbReference>
<dbReference type="OrthoDB" id="8988363at2"/>
<evidence type="ECO:0000313" key="9">
    <source>
        <dbReference type="Proteomes" id="UP000182977"/>
    </source>
</evidence>
<keyword evidence="2 6" id="KW-0812">Transmembrane</keyword>
<dbReference type="PIRSF" id="PIRSF006648">
    <property type="entry name" value="DrrB"/>
    <property type="match status" value="1"/>
</dbReference>
<keyword evidence="3 6" id="KW-1133">Transmembrane helix</keyword>
<dbReference type="RefSeq" id="WP_052762010.1">
    <property type="nucleotide sequence ID" value="NZ_KQ061219.1"/>
</dbReference>
<dbReference type="PROSITE" id="PS51012">
    <property type="entry name" value="ABC_TM2"/>
    <property type="match status" value="1"/>
</dbReference>
<dbReference type="PANTHER" id="PTHR43229">
    <property type="entry name" value="NODULATION PROTEIN J"/>
    <property type="match status" value="1"/>
</dbReference>
<dbReference type="GO" id="GO:0046677">
    <property type="term" value="P:response to antibiotic"/>
    <property type="evidence" value="ECO:0007669"/>
    <property type="project" value="UniProtKB-KW"/>
</dbReference>
<dbReference type="InterPro" id="IPR051784">
    <property type="entry name" value="Nod_factor_ABC_transporter"/>
</dbReference>
<sequence length="268" mass="28020">MTATSRVDVSTSGPGWLVVNVATITTRNLRRLVRVPTLIAFATVQPVMFVLLFTYAFGGAIDPPGVDNYVDYLLPGIFVLAIAFGASQTGVAIADDLATGMIDRFRALPMHSAAVLAGRTAADAVRNLFVLLLMTGVGYAIGFRFHAGPAAATAAIALALLIGVTFSWINALIGLIVRDAESAGLAGLLAVIPLVFTSSTFVPVDTMPGWLQAFANVNPVTVTVDALRALTLGGPTAEPVWQALAWITGLLVIAVPAAVLSYRRTTAR</sequence>
<dbReference type="Pfam" id="PF01061">
    <property type="entry name" value="ABC2_membrane"/>
    <property type="match status" value="1"/>
</dbReference>
<feature type="transmembrane region" description="Helical" evidence="6">
    <location>
        <begin position="240"/>
        <end position="262"/>
    </location>
</feature>
<gene>
    <name evidence="8" type="ORF">SAMN04488563_0753</name>
</gene>
<keyword evidence="6" id="KW-0813">Transport</keyword>
<accession>A0A1H2GZR9</accession>
<evidence type="ECO:0000256" key="5">
    <source>
        <dbReference type="ARBA" id="ARBA00023251"/>
    </source>
</evidence>
<keyword evidence="4 6" id="KW-0472">Membrane</keyword>
<dbReference type="STRING" id="419479.SAMN04488563_0753"/>
<feature type="transmembrane region" description="Helical" evidence="6">
    <location>
        <begin position="184"/>
        <end position="204"/>
    </location>
</feature>
<dbReference type="EMBL" id="LT629791">
    <property type="protein sequence ID" value="SDU24828.1"/>
    <property type="molecule type" value="Genomic_DNA"/>
</dbReference>
<reference evidence="9" key="1">
    <citation type="submission" date="2016-10" db="EMBL/GenBank/DDBJ databases">
        <authorList>
            <person name="Varghese N."/>
            <person name="Submissions S."/>
        </authorList>
    </citation>
    <scope>NUCLEOTIDE SEQUENCE [LARGE SCALE GENOMIC DNA]</scope>
    <source>
        <strain evidence="9">DSM 45079</strain>
    </source>
</reference>
<dbReference type="InterPro" id="IPR047817">
    <property type="entry name" value="ABC2_TM_bact-type"/>
</dbReference>
<proteinExistence type="inferred from homology"/>
<dbReference type="GO" id="GO:0043190">
    <property type="term" value="C:ATP-binding cassette (ABC) transporter complex"/>
    <property type="evidence" value="ECO:0007669"/>
    <property type="project" value="InterPro"/>
</dbReference>
<evidence type="ECO:0000313" key="8">
    <source>
        <dbReference type="EMBL" id="SDU24828.1"/>
    </source>
</evidence>
<evidence type="ECO:0000256" key="1">
    <source>
        <dbReference type="ARBA" id="ARBA00004141"/>
    </source>
</evidence>
<dbReference type="GO" id="GO:0140359">
    <property type="term" value="F:ABC-type transporter activity"/>
    <property type="evidence" value="ECO:0007669"/>
    <property type="project" value="InterPro"/>
</dbReference>
<dbReference type="PANTHER" id="PTHR43229:SF2">
    <property type="entry name" value="NODULATION PROTEIN J"/>
    <property type="match status" value="1"/>
</dbReference>
<protein>
    <recommendedName>
        <fullName evidence="6">Transport permease protein</fullName>
    </recommendedName>
</protein>
<feature type="transmembrane region" description="Helical" evidence="6">
    <location>
        <begin position="73"/>
        <end position="94"/>
    </location>
</feature>
<evidence type="ECO:0000256" key="2">
    <source>
        <dbReference type="ARBA" id="ARBA00022692"/>
    </source>
</evidence>
<evidence type="ECO:0000256" key="6">
    <source>
        <dbReference type="RuleBase" id="RU361157"/>
    </source>
</evidence>
<dbReference type="InterPro" id="IPR013525">
    <property type="entry name" value="ABC2_TM"/>
</dbReference>
<feature type="transmembrane region" description="Helical" evidence="6">
    <location>
        <begin position="153"/>
        <end position="177"/>
    </location>
</feature>
<name>A0A1H2GZR9_9ACTN</name>
<dbReference type="AlphaFoldDB" id="A0A1H2GZR9"/>
<comment type="subcellular location">
    <subcellularLocation>
        <location evidence="6">Cell membrane</location>
        <topology evidence="6">Multi-pass membrane protein</topology>
    </subcellularLocation>
    <subcellularLocation>
        <location evidence="1">Membrane</location>
        <topology evidence="1">Multi-pass membrane protein</topology>
    </subcellularLocation>
</comment>
<feature type="transmembrane region" description="Helical" evidence="6">
    <location>
        <begin position="37"/>
        <end position="61"/>
    </location>
</feature>